<reference evidence="1 2" key="1">
    <citation type="journal article" date="2021" name="Hortic Res">
        <title>High-quality reference genome and annotation aids understanding of berry development for evergreen blueberry (Vaccinium darrowii).</title>
        <authorList>
            <person name="Yu J."/>
            <person name="Hulse-Kemp A.M."/>
            <person name="Babiker E."/>
            <person name="Staton M."/>
        </authorList>
    </citation>
    <scope>NUCLEOTIDE SEQUENCE [LARGE SCALE GENOMIC DNA]</scope>
    <source>
        <strain evidence="2">cv. NJ 8807/NJ 8810</strain>
        <tissue evidence="1">Young leaf</tissue>
    </source>
</reference>
<organism evidence="1 2">
    <name type="scientific">Vaccinium darrowii</name>
    <dbReference type="NCBI Taxonomy" id="229202"/>
    <lineage>
        <taxon>Eukaryota</taxon>
        <taxon>Viridiplantae</taxon>
        <taxon>Streptophyta</taxon>
        <taxon>Embryophyta</taxon>
        <taxon>Tracheophyta</taxon>
        <taxon>Spermatophyta</taxon>
        <taxon>Magnoliopsida</taxon>
        <taxon>eudicotyledons</taxon>
        <taxon>Gunneridae</taxon>
        <taxon>Pentapetalae</taxon>
        <taxon>asterids</taxon>
        <taxon>Ericales</taxon>
        <taxon>Ericaceae</taxon>
        <taxon>Vaccinioideae</taxon>
        <taxon>Vaccinieae</taxon>
        <taxon>Vaccinium</taxon>
    </lineage>
</organism>
<comment type="caution">
    <text evidence="1">The sequence shown here is derived from an EMBL/GenBank/DDBJ whole genome shotgun (WGS) entry which is preliminary data.</text>
</comment>
<dbReference type="Proteomes" id="UP000828048">
    <property type="component" value="Chromosome 5"/>
</dbReference>
<evidence type="ECO:0000313" key="1">
    <source>
        <dbReference type="EMBL" id="KAH7847643.1"/>
    </source>
</evidence>
<sequence length="430" mass="49178">MVKPIGRRKPVFIGGAGVALLMLCIFSPFPSFPTSLDVSPMTLLLQRDGVTAPDCAAVDDQDINLGDDPVDRTFYDDLGLSYSIGHPVKNWDEKRREWLKHHPSFIGGTEDRVFVLSGSQLKPCKNPIGDHLLMRLFKNKVDYCRIHGYDIFYNNALLHPNMTGCWAKLPVIRATMVAHPEAEWIFWIDSDAIFTDMDFKPPMEKYKDHNLVVDGWPNLIYEKKSWVGLNAGVFLIRNCQWSMDFLEMWAAMGPQTPNYEKWGKILTSTMSDKMHTESDDQSALVYLVLKKRETWGSKIYIENQYVLSGFWGVIVDSLDKISHNYRRVEKRVARFQRRHAEKVSKHYATMIREALTNEGGGELKGRARPFVTHFTGCQPCSGEHHPEYTDEACWNGMEKALNFADNQVLRNYGFARPNLLNSSFLSALSP</sequence>
<proteinExistence type="predicted"/>
<accession>A0ACB7Y2D3</accession>
<keyword evidence="2" id="KW-1185">Reference proteome</keyword>
<name>A0ACB7Y2D3_9ERIC</name>
<protein>
    <submittedName>
        <fullName evidence="1">Uncharacterized protein</fullName>
    </submittedName>
</protein>
<evidence type="ECO:0000313" key="2">
    <source>
        <dbReference type="Proteomes" id="UP000828048"/>
    </source>
</evidence>
<dbReference type="EMBL" id="CM037155">
    <property type="protein sequence ID" value="KAH7847643.1"/>
    <property type="molecule type" value="Genomic_DNA"/>
</dbReference>
<gene>
    <name evidence="1" type="ORF">Vadar_028461</name>
</gene>